<keyword evidence="2" id="KW-1185">Reference proteome</keyword>
<gene>
    <name evidence="1" type="ordered locus">Clocel_2926</name>
</gene>
<dbReference type="Gene3D" id="3.40.50.300">
    <property type="entry name" value="P-loop containing nucleotide triphosphate hydrolases"/>
    <property type="match status" value="1"/>
</dbReference>
<evidence type="ECO:0000313" key="1">
    <source>
        <dbReference type="EMBL" id="ADL52620.1"/>
    </source>
</evidence>
<dbReference type="EMBL" id="CP002160">
    <property type="protein sequence ID" value="ADL52620.1"/>
    <property type="molecule type" value="Genomic_DNA"/>
</dbReference>
<dbReference type="AlphaFoldDB" id="D9SSV8"/>
<dbReference type="Pfam" id="PF14516">
    <property type="entry name" value="AAA_35"/>
    <property type="match status" value="1"/>
</dbReference>
<evidence type="ECO:0000313" key="2">
    <source>
        <dbReference type="Proteomes" id="UP000002730"/>
    </source>
</evidence>
<reference evidence="1 2" key="1">
    <citation type="submission" date="2010-08" db="EMBL/GenBank/DDBJ databases">
        <title>Complete sequence of Clostridium cellulovorans 743B.</title>
        <authorList>
            <consortium name="US DOE Joint Genome Institute"/>
            <person name="Lucas S."/>
            <person name="Copeland A."/>
            <person name="Lapidus A."/>
            <person name="Cheng J.-F."/>
            <person name="Bruce D."/>
            <person name="Goodwin L."/>
            <person name="Pitluck S."/>
            <person name="Chertkov O."/>
            <person name="Detter J.C."/>
            <person name="Han C."/>
            <person name="Tapia R."/>
            <person name="Land M."/>
            <person name="Hauser L."/>
            <person name="Chang Y.-J."/>
            <person name="Jeffries C."/>
            <person name="Kyrpides N."/>
            <person name="Ivanova N."/>
            <person name="Mikhailova N."/>
            <person name="Hemme C.L."/>
            <person name="Woyke T."/>
        </authorList>
    </citation>
    <scope>NUCLEOTIDE SEQUENCE [LARGE SCALE GENOMIC DNA]</scope>
    <source>
        <strain evidence="2">ATCC 35296 / DSM 3052 / OCM 3 / 743B</strain>
    </source>
</reference>
<accession>D9SSV8</accession>
<dbReference type="eggNOG" id="COG1672">
    <property type="taxonomic scope" value="Bacteria"/>
</dbReference>
<dbReference type="SUPFAM" id="SSF52540">
    <property type="entry name" value="P-loop containing nucleoside triphosphate hydrolases"/>
    <property type="match status" value="1"/>
</dbReference>
<proteinExistence type="predicted"/>
<dbReference type="InterPro" id="IPR027417">
    <property type="entry name" value="P-loop_NTPase"/>
</dbReference>
<dbReference type="HOGENOM" id="CLU_040147_0_0_9"/>
<organism evidence="1 2">
    <name type="scientific">Clostridium cellulovorans (strain ATCC 35296 / DSM 3052 / OCM 3 / 743B)</name>
    <dbReference type="NCBI Taxonomy" id="573061"/>
    <lineage>
        <taxon>Bacteria</taxon>
        <taxon>Bacillati</taxon>
        <taxon>Bacillota</taxon>
        <taxon>Clostridia</taxon>
        <taxon>Eubacteriales</taxon>
        <taxon>Clostridiaceae</taxon>
        <taxon>Clostridium</taxon>
    </lineage>
</organism>
<dbReference type="KEGG" id="ccb:Clocel_2926"/>
<dbReference type="STRING" id="573061.Clocel_2926"/>
<sequence length="373" mass="43327">MIKDVTEMKKEFNITGVCVPEINYMVDISDKITGIEEMVDKGYCFVISKPRQYGKTTILNELSKKLNSRYVVLFVSFEAVSNKIFENEENFSLGILKLLTDNLRMTPQKDVYEILSRHQEGVKDFDGLSITISEFIDEIKKEVVLIIDEIDKNGNNGVFLKFLSLLRRKYLSKQMGKDITFKSVILAGVYDIKNLSTTIKEEEEEIRFNSPFNIAMDFDIDISFSDKDIETMLSQYVNEEKLTLNVEEMSRKLYEITSGYPYLVSKMAYIMDKKLQKKWDIEGLQEAIDIIISEKNPLFDYIIGIIERNSEIRNILKEIFVDGGIENFTPYVYEKAIIHGILVERDGKLVIHNKIFEGIIFNFLMDRERAQSE</sequence>
<protein>
    <submittedName>
        <fullName evidence="1">AAA-ATPase-like</fullName>
    </submittedName>
</protein>
<name>D9SSV8_CLOC7</name>
<dbReference type="Proteomes" id="UP000002730">
    <property type="component" value="Chromosome"/>
</dbReference>